<proteinExistence type="predicted"/>
<organism evidence="1 2">
    <name type="scientific">Zasmidium cellare ATCC 36951</name>
    <dbReference type="NCBI Taxonomy" id="1080233"/>
    <lineage>
        <taxon>Eukaryota</taxon>
        <taxon>Fungi</taxon>
        <taxon>Dikarya</taxon>
        <taxon>Ascomycota</taxon>
        <taxon>Pezizomycotina</taxon>
        <taxon>Dothideomycetes</taxon>
        <taxon>Dothideomycetidae</taxon>
        <taxon>Mycosphaerellales</taxon>
        <taxon>Mycosphaerellaceae</taxon>
        <taxon>Zasmidium</taxon>
    </lineage>
</organism>
<evidence type="ECO:0000313" key="1">
    <source>
        <dbReference type="EMBL" id="KAF2167478.1"/>
    </source>
</evidence>
<dbReference type="AlphaFoldDB" id="A0A6A6CMN3"/>
<dbReference type="EMBL" id="ML993593">
    <property type="protein sequence ID" value="KAF2167478.1"/>
    <property type="molecule type" value="Genomic_DNA"/>
</dbReference>
<evidence type="ECO:0000313" key="2">
    <source>
        <dbReference type="Proteomes" id="UP000799537"/>
    </source>
</evidence>
<protein>
    <recommendedName>
        <fullName evidence="3">BTB domain-containing protein</fullName>
    </recommendedName>
</protein>
<sequence length="453" mass="51953">MNPVQVLASRLRLANGNLHIKLSRDSRHDILVDKDIVKDACRALEPRLRSRDDPRYIAKFDSSSKVLLPGNDQPTNVFTIALKFIDSTFVLEGSTFEDIPRDIDSYWSFDQSVLAIDWPEPNCRLSPVKHDPGDATIARQYIALFNILHGRPLIIRDLPPYDLPLKKTEHLDWHVEFVVEMCARAEYLDCLPRITKPILDALFSEPLFGQTVAEDPARYLILAEKLHSKELYFDCLRQMLARPNDEAHRPFLLELFDMTDFDFTDFTTQNLKYQQQAIQTLRRNLRQLELFQTWSRDWDGVNRDDKYTTYLSKAKYDRLPKNVRKSPEKKVAAQATANSAAAIEMVARSQWGQYMAQMEVGDRIFINRYRRALPAGPLCYAIRDIEKHAASKNPSLLFGKAAARRLAKIMHFDESSNVELGEVLNAIVLKANDIIKEALSPDVMSDSNGETLV</sequence>
<accession>A0A6A6CMN3</accession>
<dbReference type="Proteomes" id="UP000799537">
    <property type="component" value="Unassembled WGS sequence"/>
</dbReference>
<dbReference type="GeneID" id="54559539"/>
<evidence type="ECO:0008006" key="3">
    <source>
        <dbReference type="Google" id="ProtNLM"/>
    </source>
</evidence>
<reference evidence="1" key="1">
    <citation type="journal article" date="2020" name="Stud. Mycol.">
        <title>101 Dothideomycetes genomes: a test case for predicting lifestyles and emergence of pathogens.</title>
        <authorList>
            <person name="Haridas S."/>
            <person name="Albert R."/>
            <person name="Binder M."/>
            <person name="Bloem J."/>
            <person name="Labutti K."/>
            <person name="Salamov A."/>
            <person name="Andreopoulos B."/>
            <person name="Baker S."/>
            <person name="Barry K."/>
            <person name="Bills G."/>
            <person name="Bluhm B."/>
            <person name="Cannon C."/>
            <person name="Castanera R."/>
            <person name="Culley D."/>
            <person name="Daum C."/>
            <person name="Ezra D."/>
            <person name="Gonzalez J."/>
            <person name="Henrissat B."/>
            <person name="Kuo A."/>
            <person name="Liang C."/>
            <person name="Lipzen A."/>
            <person name="Lutzoni F."/>
            <person name="Magnuson J."/>
            <person name="Mondo S."/>
            <person name="Nolan M."/>
            <person name="Ohm R."/>
            <person name="Pangilinan J."/>
            <person name="Park H.-J."/>
            <person name="Ramirez L."/>
            <person name="Alfaro M."/>
            <person name="Sun H."/>
            <person name="Tritt A."/>
            <person name="Yoshinaga Y."/>
            <person name="Zwiers L.-H."/>
            <person name="Turgeon B."/>
            <person name="Goodwin S."/>
            <person name="Spatafora J."/>
            <person name="Crous P."/>
            <person name="Grigoriev I."/>
        </authorList>
    </citation>
    <scope>NUCLEOTIDE SEQUENCE</scope>
    <source>
        <strain evidence="1">ATCC 36951</strain>
    </source>
</reference>
<keyword evidence="2" id="KW-1185">Reference proteome</keyword>
<gene>
    <name evidence="1" type="ORF">M409DRAFT_22286</name>
</gene>
<name>A0A6A6CMN3_ZASCE</name>
<dbReference type="RefSeq" id="XP_033668367.1">
    <property type="nucleotide sequence ID" value="XM_033806267.1"/>
</dbReference>
<dbReference type="OrthoDB" id="3896443at2759"/>